<gene>
    <name evidence="3" type="ORF">KC19_12G131900</name>
</gene>
<dbReference type="PROSITE" id="PS01129">
    <property type="entry name" value="PSI_RLU"/>
    <property type="match status" value="1"/>
</dbReference>
<dbReference type="Proteomes" id="UP000822688">
    <property type="component" value="Chromosome 12"/>
</dbReference>
<dbReference type="CDD" id="cd02869">
    <property type="entry name" value="PseudoU_synth_RluA_like"/>
    <property type="match status" value="1"/>
</dbReference>
<comment type="caution">
    <text evidence="3">The sequence shown here is derived from an EMBL/GenBank/DDBJ whole genome shotgun (WGS) entry which is preliminary data.</text>
</comment>
<dbReference type="GO" id="GO:0003723">
    <property type="term" value="F:RNA binding"/>
    <property type="evidence" value="ECO:0007669"/>
    <property type="project" value="InterPro"/>
</dbReference>
<dbReference type="InterPro" id="IPR006224">
    <property type="entry name" value="PsdUridine_synth_RluA-like_CS"/>
</dbReference>
<name>A0A8T0G7Y0_CERPU</name>
<protein>
    <recommendedName>
        <fullName evidence="2">Pseudouridine synthase RsuA/RluA-like domain-containing protein</fullName>
    </recommendedName>
</protein>
<dbReference type="Pfam" id="PF00849">
    <property type="entry name" value="PseudoU_synth_2"/>
    <property type="match status" value="1"/>
</dbReference>
<evidence type="ECO:0000256" key="1">
    <source>
        <dbReference type="ARBA" id="ARBA00000073"/>
    </source>
</evidence>
<dbReference type="InterPro" id="IPR050188">
    <property type="entry name" value="RluA_PseudoU_synthase"/>
</dbReference>
<dbReference type="EMBL" id="CM026433">
    <property type="protein sequence ID" value="KAG0554945.1"/>
    <property type="molecule type" value="Genomic_DNA"/>
</dbReference>
<dbReference type="InterPro" id="IPR020103">
    <property type="entry name" value="PsdUridine_synth_cat_dom_sf"/>
</dbReference>
<dbReference type="SUPFAM" id="SSF55120">
    <property type="entry name" value="Pseudouridine synthase"/>
    <property type="match status" value="1"/>
</dbReference>
<comment type="catalytic activity">
    <reaction evidence="1">
        <text>a uridine in RNA = a pseudouridine in RNA</text>
        <dbReference type="Rhea" id="RHEA:48348"/>
        <dbReference type="Rhea" id="RHEA-COMP:12068"/>
        <dbReference type="Rhea" id="RHEA-COMP:12069"/>
        <dbReference type="ChEBI" id="CHEBI:65314"/>
        <dbReference type="ChEBI" id="CHEBI:65315"/>
    </reaction>
</comment>
<reference evidence="3" key="1">
    <citation type="submission" date="2020-06" db="EMBL/GenBank/DDBJ databases">
        <title>WGS assembly of Ceratodon purpureus strain R40.</title>
        <authorList>
            <person name="Carey S.B."/>
            <person name="Jenkins J."/>
            <person name="Shu S."/>
            <person name="Lovell J.T."/>
            <person name="Sreedasyam A."/>
            <person name="Maumus F."/>
            <person name="Tiley G.P."/>
            <person name="Fernandez-Pozo N."/>
            <person name="Barry K."/>
            <person name="Chen C."/>
            <person name="Wang M."/>
            <person name="Lipzen A."/>
            <person name="Daum C."/>
            <person name="Saski C.A."/>
            <person name="Payton A.C."/>
            <person name="Mcbreen J.C."/>
            <person name="Conrad R.E."/>
            <person name="Kollar L.M."/>
            <person name="Olsson S."/>
            <person name="Huttunen S."/>
            <person name="Landis J.B."/>
            <person name="Wickett N.J."/>
            <person name="Johnson M.G."/>
            <person name="Rensing S.A."/>
            <person name="Grimwood J."/>
            <person name="Schmutz J."/>
            <person name="Mcdaniel S.F."/>
        </authorList>
    </citation>
    <scope>NUCLEOTIDE SEQUENCE</scope>
    <source>
        <strain evidence="3">R40</strain>
    </source>
</reference>
<dbReference type="GO" id="GO:0009982">
    <property type="term" value="F:pseudouridine synthase activity"/>
    <property type="evidence" value="ECO:0007669"/>
    <property type="project" value="InterPro"/>
</dbReference>
<feature type="domain" description="Pseudouridine synthase RsuA/RluA-like" evidence="2">
    <location>
        <begin position="105"/>
        <end position="292"/>
    </location>
</feature>
<dbReference type="PANTHER" id="PTHR21600">
    <property type="entry name" value="MITOCHONDRIAL RNA PSEUDOURIDINE SYNTHASE"/>
    <property type="match status" value="1"/>
</dbReference>
<sequence length="391" mass="43011">MEYRGWIGRPWPELNEGVLYTDTVKYPPSTPVPSLLEYYVSKYKESASRKGWLQRIQNGQIRVDGNVTTDADFSLRGGATLVYHRLPWREPEVPYRLGVLYEDAHLLAVNKPSGLQVLPGGLFQQRTVLKQLEWYTAEKEKHQPASGVSSDEARLWKPAPVHRLGRGTSGLLLCAKSPAAKSRLAADLAAGTSVSIGRVQKGNSEVDRRISKTYRALASGIITEDEIVAEYPIGKVKYEGVAGGLYMASESGGKPSRSKVTVLWRNVVDNRTLVEVQIFTGRPHQIRIHLAALGHPLVGDPLYVSGGRPRDDLNQAIPENLEEKCLDPAEDGGYQRPEAVLPGDCGYLLHAWCLSFVHPFTSQEMTVVAPAPPQLQLPAEKENATSGLSLS</sequence>
<evidence type="ECO:0000313" key="3">
    <source>
        <dbReference type="EMBL" id="KAG0554945.1"/>
    </source>
</evidence>
<keyword evidence="4" id="KW-1185">Reference proteome</keyword>
<dbReference type="AlphaFoldDB" id="A0A8T0G7Y0"/>
<dbReference type="PANTHER" id="PTHR21600:SF88">
    <property type="entry name" value="RNA PSEUDOURIDINE SYNTHASE 5"/>
    <property type="match status" value="1"/>
</dbReference>
<evidence type="ECO:0000259" key="2">
    <source>
        <dbReference type="Pfam" id="PF00849"/>
    </source>
</evidence>
<dbReference type="Gene3D" id="3.30.2350.10">
    <property type="entry name" value="Pseudouridine synthase"/>
    <property type="match status" value="1"/>
</dbReference>
<proteinExistence type="predicted"/>
<evidence type="ECO:0000313" key="4">
    <source>
        <dbReference type="Proteomes" id="UP000822688"/>
    </source>
</evidence>
<accession>A0A8T0G7Y0</accession>
<organism evidence="3 4">
    <name type="scientific">Ceratodon purpureus</name>
    <name type="common">Fire moss</name>
    <name type="synonym">Dicranum purpureum</name>
    <dbReference type="NCBI Taxonomy" id="3225"/>
    <lineage>
        <taxon>Eukaryota</taxon>
        <taxon>Viridiplantae</taxon>
        <taxon>Streptophyta</taxon>
        <taxon>Embryophyta</taxon>
        <taxon>Bryophyta</taxon>
        <taxon>Bryophytina</taxon>
        <taxon>Bryopsida</taxon>
        <taxon>Dicranidae</taxon>
        <taxon>Pseudoditrichales</taxon>
        <taxon>Ditrichaceae</taxon>
        <taxon>Ceratodon</taxon>
    </lineage>
</organism>
<dbReference type="InterPro" id="IPR006145">
    <property type="entry name" value="PsdUridine_synth_RsuA/RluA"/>
</dbReference>
<dbReference type="GO" id="GO:0000455">
    <property type="term" value="P:enzyme-directed rRNA pseudouridine synthesis"/>
    <property type="evidence" value="ECO:0007669"/>
    <property type="project" value="TreeGrafter"/>
</dbReference>